<dbReference type="KEGG" id="pvp:105303852"/>
<dbReference type="InterPro" id="IPR006683">
    <property type="entry name" value="Thioestr_dom"/>
</dbReference>
<comment type="catalytic activity">
    <reaction evidence="17">
        <text>(9Z)-octadecenoyl-CoA + H2O = (9Z)-octadecenoate + CoA + H(+)</text>
        <dbReference type="Rhea" id="RHEA:40139"/>
        <dbReference type="ChEBI" id="CHEBI:15377"/>
        <dbReference type="ChEBI" id="CHEBI:15378"/>
        <dbReference type="ChEBI" id="CHEBI:30823"/>
        <dbReference type="ChEBI" id="CHEBI:57287"/>
        <dbReference type="ChEBI" id="CHEBI:57387"/>
    </reaction>
    <physiologicalReaction direction="left-to-right" evidence="17">
        <dbReference type="Rhea" id="RHEA:40140"/>
    </physiologicalReaction>
</comment>
<keyword evidence="10" id="KW-0276">Fatty acid metabolism</keyword>
<keyword evidence="28" id="KW-1185">Reference proteome</keyword>
<name>A0A6P6BRA6_PTEVA</name>
<evidence type="ECO:0000256" key="26">
    <source>
        <dbReference type="ARBA" id="ARBA00048180"/>
    </source>
</evidence>
<keyword evidence="15" id="KW-0966">Cell projection</keyword>
<gene>
    <name evidence="29" type="primary">THEM4</name>
</gene>
<comment type="catalytic activity">
    <reaction evidence="25">
        <text>dodecanoyl-CoA + H2O = dodecanoate + CoA + H(+)</text>
        <dbReference type="Rhea" id="RHEA:30135"/>
        <dbReference type="ChEBI" id="CHEBI:15377"/>
        <dbReference type="ChEBI" id="CHEBI:15378"/>
        <dbReference type="ChEBI" id="CHEBI:18262"/>
        <dbReference type="ChEBI" id="CHEBI:57287"/>
        <dbReference type="ChEBI" id="CHEBI:57375"/>
    </reaction>
    <physiologicalReaction direction="left-to-right" evidence="25">
        <dbReference type="Rhea" id="RHEA:30136"/>
    </physiologicalReaction>
</comment>
<dbReference type="InterPro" id="IPR029069">
    <property type="entry name" value="HotDog_dom_sf"/>
</dbReference>
<evidence type="ECO:0000256" key="2">
    <source>
        <dbReference type="ARBA" id="ARBA00004569"/>
    </source>
</evidence>
<evidence type="ECO:0000256" key="18">
    <source>
        <dbReference type="ARBA" id="ARBA00038456"/>
    </source>
</evidence>
<keyword evidence="11" id="KW-0809">Transit peptide</keyword>
<keyword evidence="5" id="KW-1003">Cell membrane</keyword>
<evidence type="ECO:0000313" key="29">
    <source>
        <dbReference type="RefSeq" id="XP_023377623.1"/>
    </source>
</evidence>
<keyword evidence="9" id="KW-0378">Hydrolase</keyword>
<dbReference type="Proteomes" id="UP000515202">
    <property type="component" value="Unplaced"/>
</dbReference>
<evidence type="ECO:0000313" key="28">
    <source>
        <dbReference type="Proteomes" id="UP000515202"/>
    </source>
</evidence>
<evidence type="ECO:0000256" key="4">
    <source>
        <dbReference type="ARBA" id="ARBA00004637"/>
    </source>
</evidence>
<comment type="catalytic activity">
    <reaction evidence="22">
        <text>octanoyl-CoA + H2O = octanoate + CoA + H(+)</text>
        <dbReference type="Rhea" id="RHEA:30143"/>
        <dbReference type="ChEBI" id="CHEBI:15377"/>
        <dbReference type="ChEBI" id="CHEBI:15378"/>
        <dbReference type="ChEBI" id="CHEBI:25646"/>
        <dbReference type="ChEBI" id="CHEBI:57287"/>
        <dbReference type="ChEBI" id="CHEBI:57386"/>
    </reaction>
    <physiologicalReaction direction="left-to-right" evidence="22">
        <dbReference type="Rhea" id="RHEA:30144"/>
    </physiologicalReaction>
</comment>
<dbReference type="CTD" id="117145"/>
<comment type="catalytic activity">
    <reaction evidence="16">
        <text>(5Z,8Z,11Z,14Z)-eicosatetraenoyl-CoA + H2O = (5Z,8Z,11Z,14Z)-eicosatetraenoate + CoA + H(+)</text>
        <dbReference type="Rhea" id="RHEA:40151"/>
        <dbReference type="ChEBI" id="CHEBI:15377"/>
        <dbReference type="ChEBI" id="CHEBI:15378"/>
        <dbReference type="ChEBI" id="CHEBI:32395"/>
        <dbReference type="ChEBI" id="CHEBI:57287"/>
        <dbReference type="ChEBI" id="CHEBI:57368"/>
    </reaction>
    <physiologicalReaction direction="left-to-right" evidence="16">
        <dbReference type="Rhea" id="RHEA:40152"/>
    </physiologicalReaction>
</comment>
<dbReference type="InterPro" id="IPR052365">
    <property type="entry name" value="THEM4/THEM5_acyl-CoA_thioest"/>
</dbReference>
<dbReference type="CDD" id="cd03443">
    <property type="entry name" value="PaaI_thioesterase"/>
    <property type="match status" value="1"/>
</dbReference>
<evidence type="ECO:0000256" key="11">
    <source>
        <dbReference type="ARBA" id="ARBA00022946"/>
    </source>
</evidence>
<dbReference type="GO" id="GO:0016787">
    <property type="term" value="F:hydrolase activity"/>
    <property type="evidence" value="ECO:0007669"/>
    <property type="project" value="UniProtKB-KW"/>
</dbReference>
<dbReference type="GO" id="GO:0005758">
    <property type="term" value="C:mitochondrial intermembrane space"/>
    <property type="evidence" value="ECO:0007669"/>
    <property type="project" value="UniProtKB-SubCell"/>
</dbReference>
<evidence type="ECO:0000259" key="27">
    <source>
        <dbReference type="Pfam" id="PF03061"/>
    </source>
</evidence>
<evidence type="ECO:0000256" key="5">
    <source>
        <dbReference type="ARBA" id="ARBA00022475"/>
    </source>
</evidence>
<evidence type="ECO:0000256" key="20">
    <source>
        <dbReference type="ARBA" id="ARBA00040123"/>
    </source>
</evidence>
<organism evidence="28 29">
    <name type="scientific">Pteropus vampyrus</name>
    <name type="common">Large flying fox</name>
    <dbReference type="NCBI Taxonomy" id="132908"/>
    <lineage>
        <taxon>Eukaryota</taxon>
        <taxon>Metazoa</taxon>
        <taxon>Chordata</taxon>
        <taxon>Craniata</taxon>
        <taxon>Vertebrata</taxon>
        <taxon>Euteleostomi</taxon>
        <taxon>Mammalia</taxon>
        <taxon>Eutheria</taxon>
        <taxon>Laurasiatheria</taxon>
        <taxon>Chiroptera</taxon>
        <taxon>Yinpterochiroptera</taxon>
        <taxon>Pteropodoidea</taxon>
        <taxon>Pteropodidae</taxon>
        <taxon>Pteropodinae</taxon>
        <taxon>Pteropus</taxon>
    </lineage>
</organism>
<evidence type="ECO:0000256" key="17">
    <source>
        <dbReference type="ARBA" id="ARBA00037002"/>
    </source>
</evidence>
<evidence type="ECO:0000256" key="6">
    <source>
        <dbReference type="ARBA" id="ARBA00022490"/>
    </source>
</evidence>
<reference evidence="29" key="1">
    <citation type="submission" date="2025-08" db="UniProtKB">
        <authorList>
            <consortium name="RefSeq"/>
        </authorList>
    </citation>
    <scope>IDENTIFICATION</scope>
    <source>
        <tissue evidence="29">Kidney</tissue>
    </source>
</reference>
<evidence type="ECO:0000256" key="14">
    <source>
        <dbReference type="ARBA" id="ARBA00023136"/>
    </source>
</evidence>
<evidence type="ECO:0000256" key="3">
    <source>
        <dbReference type="ARBA" id="ARBA00004632"/>
    </source>
</evidence>
<comment type="catalytic activity">
    <reaction evidence="26">
        <text>tetradecanoyl-CoA + H2O = tetradecanoate + CoA + H(+)</text>
        <dbReference type="Rhea" id="RHEA:40119"/>
        <dbReference type="ChEBI" id="CHEBI:15377"/>
        <dbReference type="ChEBI" id="CHEBI:15378"/>
        <dbReference type="ChEBI" id="CHEBI:30807"/>
        <dbReference type="ChEBI" id="CHEBI:57287"/>
        <dbReference type="ChEBI" id="CHEBI:57385"/>
    </reaction>
    <physiologicalReaction direction="left-to-right" evidence="26">
        <dbReference type="Rhea" id="RHEA:40120"/>
    </physiologicalReaction>
</comment>
<evidence type="ECO:0000256" key="12">
    <source>
        <dbReference type="ARBA" id="ARBA00023098"/>
    </source>
</evidence>
<dbReference type="GO" id="GO:0005743">
    <property type="term" value="C:mitochondrial inner membrane"/>
    <property type="evidence" value="ECO:0007669"/>
    <property type="project" value="UniProtKB-SubCell"/>
</dbReference>
<evidence type="ECO:0000256" key="21">
    <source>
        <dbReference type="ARBA" id="ARBA00043210"/>
    </source>
</evidence>
<comment type="catalytic activity">
    <reaction evidence="23">
        <text>hexadecanoyl-CoA + H2O = hexadecanoate + CoA + H(+)</text>
        <dbReference type="Rhea" id="RHEA:16645"/>
        <dbReference type="ChEBI" id="CHEBI:7896"/>
        <dbReference type="ChEBI" id="CHEBI:15377"/>
        <dbReference type="ChEBI" id="CHEBI:15378"/>
        <dbReference type="ChEBI" id="CHEBI:57287"/>
        <dbReference type="ChEBI" id="CHEBI:57379"/>
        <dbReference type="EC" id="3.1.2.2"/>
    </reaction>
    <physiologicalReaction direction="left-to-right" evidence="23">
        <dbReference type="Rhea" id="RHEA:16646"/>
    </physiologicalReaction>
</comment>
<proteinExistence type="inferred from homology"/>
<evidence type="ECO:0000256" key="7">
    <source>
        <dbReference type="ARBA" id="ARBA00022703"/>
    </source>
</evidence>
<accession>A0A6P6BRA6</accession>
<evidence type="ECO:0000256" key="15">
    <source>
        <dbReference type="ARBA" id="ARBA00023273"/>
    </source>
</evidence>
<evidence type="ECO:0000256" key="9">
    <source>
        <dbReference type="ARBA" id="ARBA00022801"/>
    </source>
</evidence>
<dbReference type="EC" id="3.1.2.2" evidence="19"/>
<dbReference type="RefSeq" id="XP_023377623.1">
    <property type="nucleotide sequence ID" value="XM_023521855.1"/>
</dbReference>
<evidence type="ECO:0000256" key="1">
    <source>
        <dbReference type="ARBA" id="ARBA00004496"/>
    </source>
</evidence>
<evidence type="ECO:0000256" key="10">
    <source>
        <dbReference type="ARBA" id="ARBA00022832"/>
    </source>
</evidence>
<keyword evidence="14" id="KW-0472">Membrane</keyword>
<dbReference type="AlphaFoldDB" id="A0A6P6BRA6"/>
<evidence type="ECO:0000256" key="22">
    <source>
        <dbReference type="ARBA" id="ARBA00047588"/>
    </source>
</evidence>
<dbReference type="SUPFAM" id="SSF54637">
    <property type="entry name" value="Thioesterase/thiol ester dehydrase-isomerase"/>
    <property type="match status" value="1"/>
</dbReference>
<keyword evidence="6" id="KW-0963">Cytoplasm</keyword>
<comment type="similarity">
    <text evidence="18">Belongs to the THEM4/THEM5 thioesterase family.</text>
</comment>
<evidence type="ECO:0000256" key="24">
    <source>
        <dbReference type="ARBA" id="ARBA00047969"/>
    </source>
</evidence>
<dbReference type="GO" id="GO:0006915">
    <property type="term" value="P:apoptotic process"/>
    <property type="evidence" value="ECO:0007669"/>
    <property type="project" value="UniProtKB-KW"/>
</dbReference>
<evidence type="ECO:0000256" key="8">
    <source>
        <dbReference type="ARBA" id="ARBA00022792"/>
    </source>
</evidence>
<dbReference type="OrthoDB" id="506431at2759"/>
<evidence type="ECO:0000256" key="19">
    <source>
        <dbReference type="ARBA" id="ARBA00038848"/>
    </source>
</evidence>
<comment type="catalytic activity">
    <reaction evidence="24">
        <text>decanoyl-CoA + H2O = decanoate + CoA + H(+)</text>
        <dbReference type="Rhea" id="RHEA:40059"/>
        <dbReference type="ChEBI" id="CHEBI:15377"/>
        <dbReference type="ChEBI" id="CHEBI:15378"/>
        <dbReference type="ChEBI" id="CHEBI:27689"/>
        <dbReference type="ChEBI" id="CHEBI:57287"/>
        <dbReference type="ChEBI" id="CHEBI:61430"/>
    </reaction>
    <physiologicalReaction direction="left-to-right" evidence="24">
        <dbReference type="Rhea" id="RHEA:40060"/>
    </physiologicalReaction>
</comment>
<dbReference type="PANTHER" id="PTHR12418:SF19">
    <property type="entry name" value="ACYL-COENZYME A THIOESTERASE THEM4"/>
    <property type="match status" value="1"/>
</dbReference>
<protein>
    <recommendedName>
        <fullName evidence="20">Acyl-coenzyme A thioesterase THEM4</fullName>
        <ecNumber evidence="19">3.1.2.2</ecNumber>
    </recommendedName>
    <alternativeName>
        <fullName evidence="21">Thioesterase superfamily member 4</fullName>
    </alternativeName>
</protein>
<evidence type="ECO:0000256" key="16">
    <source>
        <dbReference type="ARBA" id="ARBA00035852"/>
    </source>
</evidence>
<dbReference type="Gene3D" id="3.10.129.10">
    <property type="entry name" value="Hotdog Thioesterase"/>
    <property type="match status" value="1"/>
</dbReference>
<keyword evidence="13" id="KW-0496">Mitochondrion</keyword>
<feature type="domain" description="Thioesterase" evidence="27">
    <location>
        <begin position="160"/>
        <end position="232"/>
    </location>
</feature>
<dbReference type="PANTHER" id="PTHR12418">
    <property type="entry name" value="ACYL-COENZYME A THIOESTERASE THEM4"/>
    <property type="match status" value="1"/>
</dbReference>
<comment type="subcellular location">
    <subcellularLocation>
        <location evidence="3">Cell projection</location>
        <location evidence="3">Ruffle membrane</location>
    </subcellularLocation>
    <subcellularLocation>
        <location evidence="1">Cytoplasm</location>
    </subcellularLocation>
    <subcellularLocation>
        <location evidence="4">Mitochondrion inner membrane</location>
        <topology evidence="4">Peripheral membrane protein</topology>
    </subcellularLocation>
    <subcellularLocation>
        <location evidence="2">Mitochondrion intermembrane space</location>
    </subcellularLocation>
</comment>
<dbReference type="GO" id="GO:0006631">
    <property type="term" value="P:fatty acid metabolic process"/>
    <property type="evidence" value="ECO:0007669"/>
    <property type="project" value="UniProtKB-KW"/>
</dbReference>
<keyword evidence="7" id="KW-0053">Apoptosis</keyword>
<evidence type="ECO:0000256" key="13">
    <source>
        <dbReference type="ARBA" id="ARBA00023128"/>
    </source>
</evidence>
<keyword evidence="8" id="KW-0999">Mitochondrion inner membrane</keyword>
<dbReference type="Pfam" id="PF03061">
    <property type="entry name" value="4HBT"/>
    <property type="match status" value="1"/>
</dbReference>
<dbReference type="GeneID" id="105303852"/>
<keyword evidence="12" id="KW-0443">Lipid metabolism</keyword>
<evidence type="ECO:0000256" key="23">
    <source>
        <dbReference type="ARBA" id="ARBA00047734"/>
    </source>
</evidence>
<evidence type="ECO:0000256" key="25">
    <source>
        <dbReference type="ARBA" id="ARBA00048074"/>
    </source>
</evidence>
<dbReference type="GO" id="GO:0032587">
    <property type="term" value="C:ruffle membrane"/>
    <property type="evidence" value="ECO:0007669"/>
    <property type="project" value="UniProtKB-SubCell"/>
</dbReference>
<sequence>MREGLRATLAVSAGFWCALGEMLRSCAARLRMLGALRKDEHWPARNLGPALRWFSSEKDFCLPNPSWSEDLRHLFHQFMKKCEDGSWTYISEKEMLDLQKKASELSFQNVKPMKKKQFPSTLTRNFQEGLGFEYAMFYNKDERRIVCLFQGGPLLQGFPGLLHGGAIVTMVDYSISILSTKTIGFTMTAYINITYKRPIPIGSVVVINGQVDKIEERKVFLSSSVHSADEKTLYSEATSLFVQLNLEKSET</sequence>